<gene>
    <name evidence="9 12" type="primary">mre11</name>
    <name evidence="12" type="ordered locus">NP_1518A</name>
</gene>
<dbReference type="Proteomes" id="UP000002698">
    <property type="component" value="Chromosome"/>
</dbReference>
<dbReference type="EMBL" id="CR936257">
    <property type="protein sequence ID" value="CAI48850.1"/>
    <property type="molecule type" value="Genomic_DNA"/>
</dbReference>
<feature type="binding site" evidence="9">
    <location>
        <position position="11"/>
    </location>
    <ligand>
        <name>Mn(2+)</name>
        <dbReference type="ChEBI" id="CHEBI:29035"/>
        <label>1</label>
    </ligand>
</feature>
<evidence type="ECO:0000259" key="11">
    <source>
        <dbReference type="Pfam" id="PF00149"/>
    </source>
</evidence>
<feature type="compositionally biased region" description="Polar residues" evidence="10">
    <location>
        <begin position="427"/>
        <end position="451"/>
    </location>
</feature>
<dbReference type="GO" id="GO:0008408">
    <property type="term" value="F:3'-5' exonuclease activity"/>
    <property type="evidence" value="ECO:0007669"/>
    <property type="project" value="UniProtKB-UniRule"/>
</dbReference>
<evidence type="ECO:0000313" key="13">
    <source>
        <dbReference type="Proteomes" id="UP000002698"/>
    </source>
</evidence>
<dbReference type="SUPFAM" id="SSF56300">
    <property type="entry name" value="Metallo-dependent phosphatases"/>
    <property type="match status" value="1"/>
</dbReference>
<proteinExistence type="inferred from homology"/>
<keyword evidence="1 9" id="KW-0540">Nuclease</keyword>
<dbReference type="GO" id="GO:0000403">
    <property type="term" value="F:Y-form DNA binding"/>
    <property type="evidence" value="ECO:0007669"/>
    <property type="project" value="UniProtKB-UniRule"/>
</dbReference>
<dbReference type="EnsemblBacteria" id="CAI48850">
    <property type="protein sequence ID" value="CAI48850"/>
    <property type="gene ID" value="NP_1518A"/>
</dbReference>
<comment type="similarity">
    <text evidence="9">Belongs to the MRE11/RAD32 family.</text>
</comment>
<evidence type="ECO:0000256" key="9">
    <source>
        <dbReference type="HAMAP-Rule" id="MF_02044"/>
    </source>
</evidence>
<feature type="binding site" evidence="9">
    <location>
        <position position="187"/>
    </location>
    <ligand>
        <name>Mn(2+)</name>
        <dbReference type="ChEBI" id="CHEBI:29035"/>
        <label>1</label>
    </ligand>
</feature>
<evidence type="ECO:0000313" key="12">
    <source>
        <dbReference type="EMBL" id="CAI48850.1"/>
    </source>
</evidence>
<dbReference type="STRING" id="348780.NP_1518A"/>
<dbReference type="GO" id="GO:0045027">
    <property type="term" value="F:DNA end binding"/>
    <property type="evidence" value="ECO:0007669"/>
    <property type="project" value="UniProtKB-UniRule"/>
</dbReference>
<sequence length="451" mass="49180">MTRVLHTGDTHIGYRQYHTPERREDFLSAFRQVADDAVEMDVDAVVHAGDLFHDRRPGLVDLLGTVDILETLDSAGIPFLAIVGNHETKRDAQWLDLFETMGLATRLGDEPVPVGETAFYGLDFVPRNQRDDLEYEFATHDCEHAALVSHGLFEPLVPDYGNVEWDIEAVLEASNIDFDAVLLGDEHAATKQEVADTWVTYCGSTERTSASERDDRGYNLVTFDGAVRISRRGIKTRPFVFVDLELGATEGFNYVRDRLLEYDLDDAVVRVTLDGDGEDVSPARIESFATDEGALVARVTDNRTIDVDADAPDIAFADPDKAARERVRELGLSEMGRQLDETVRDGEIADSNLSDEIERRVESALEDGGLEDIAGTAADADTGDNGEAGDSGATTGSESERADGKTGPSDTGDAGETGDARTEAESNESSQTQETDGQPAENGQSSMEEYL</sequence>
<dbReference type="OrthoDB" id="11638at2157"/>
<comment type="caution">
    <text evidence="9">Lacks conserved residue(s) required for the propagation of feature annotation.</text>
</comment>
<dbReference type="GO" id="GO:0006302">
    <property type="term" value="P:double-strand break repair"/>
    <property type="evidence" value="ECO:0007669"/>
    <property type="project" value="UniProtKB-UniRule"/>
</dbReference>
<feature type="binding site" evidence="9">
    <location>
        <position position="50"/>
    </location>
    <ligand>
        <name>Mn(2+)</name>
        <dbReference type="ChEBI" id="CHEBI:29035"/>
        <label>1</label>
    </ligand>
</feature>
<feature type="active site" description="Proton donor" evidence="9">
    <location>
        <position position="86"/>
    </location>
</feature>
<feature type="region of interest" description="Disordered" evidence="10">
    <location>
        <begin position="364"/>
        <end position="451"/>
    </location>
</feature>
<dbReference type="InterPro" id="IPR041796">
    <property type="entry name" value="Mre11_N"/>
</dbReference>
<evidence type="ECO:0000256" key="5">
    <source>
        <dbReference type="ARBA" id="ARBA00022801"/>
    </source>
</evidence>
<dbReference type="GeneID" id="3701167"/>
<protein>
    <recommendedName>
        <fullName evidence="9">DNA double-strand break repair protein Mre11</fullName>
        <ecNumber evidence="9">3.1.-.-</ecNumber>
    </recommendedName>
</protein>
<feature type="domain" description="Calcineurin-like phosphoesterase" evidence="11">
    <location>
        <begin position="3"/>
        <end position="187"/>
    </location>
</feature>
<organism evidence="12 13">
    <name type="scientific">Natronomonas pharaonis (strain ATCC 35678 / DSM 2160 / CIP 103997 / JCM 8858 / NBRC 14720 / NCIMB 2260 / Gabara)</name>
    <name type="common">Halobacterium pharaonis</name>
    <dbReference type="NCBI Taxonomy" id="348780"/>
    <lineage>
        <taxon>Archaea</taxon>
        <taxon>Methanobacteriati</taxon>
        <taxon>Methanobacteriota</taxon>
        <taxon>Stenosarchaea group</taxon>
        <taxon>Halobacteria</taxon>
        <taxon>Halobacteriales</taxon>
        <taxon>Natronomonadaceae</taxon>
        <taxon>Natronomonas</taxon>
    </lineage>
</organism>
<dbReference type="NCBIfam" id="NF041030">
    <property type="entry name" value="Mre11_Halo"/>
    <property type="match status" value="1"/>
</dbReference>
<dbReference type="GO" id="GO:0004519">
    <property type="term" value="F:endonuclease activity"/>
    <property type="evidence" value="ECO:0007669"/>
    <property type="project" value="UniProtKB-UniRule"/>
</dbReference>
<evidence type="ECO:0000256" key="6">
    <source>
        <dbReference type="ARBA" id="ARBA00022839"/>
    </source>
</evidence>
<dbReference type="KEGG" id="nph:NP_1518A"/>
<dbReference type="GO" id="GO:0030145">
    <property type="term" value="F:manganese ion binding"/>
    <property type="evidence" value="ECO:0007669"/>
    <property type="project" value="UniProtKB-UniRule"/>
</dbReference>
<evidence type="ECO:0000256" key="7">
    <source>
        <dbReference type="ARBA" id="ARBA00023204"/>
    </source>
</evidence>
<dbReference type="CDD" id="cd00840">
    <property type="entry name" value="MPP_Mre11_N"/>
    <property type="match status" value="1"/>
</dbReference>
<dbReference type="HOGENOM" id="CLU_026621_3_0_2"/>
<feature type="compositionally biased region" description="Low complexity" evidence="10">
    <location>
        <begin position="371"/>
        <end position="390"/>
    </location>
</feature>
<dbReference type="InterPro" id="IPR050535">
    <property type="entry name" value="DNA_Repair-Maintenance_Comp"/>
</dbReference>
<dbReference type="RefSeq" id="WP_011322484.1">
    <property type="nucleotide sequence ID" value="NC_007426.1"/>
</dbReference>
<dbReference type="Gene3D" id="3.60.21.10">
    <property type="match status" value="1"/>
</dbReference>
<dbReference type="InterPro" id="IPR004843">
    <property type="entry name" value="Calcineurin-like_PHP"/>
</dbReference>
<feature type="binding site" evidence="9">
    <location>
        <position position="150"/>
    </location>
    <ligand>
        <name>Mn(2+)</name>
        <dbReference type="ChEBI" id="CHEBI:29035"/>
        <label>2</label>
    </ligand>
</feature>
<keyword evidence="6 9" id="KW-0269">Exonuclease</keyword>
<keyword evidence="5 9" id="KW-0378">Hydrolase</keyword>
<dbReference type="HAMAP" id="MF_02044">
    <property type="entry name" value="Mre11"/>
    <property type="match status" value="1"/>
</dbReference>
<dbReference type="InterPro" id="IPR029052">
    <property type="entry name" value="Metallo-depent_PP-like"/>
</dbReference>
<comment type="activity regulation">
    <text evidence="9">Nuclease activity is regulated by Rad50.</text>
</comment>
<evidence type="ECO:0000256" key="2">
    <source>
        <dbReference type="ARBA" id="ARBA00022723"/>
    </source>
</evidence>
<keyword evidence="13" id="KW-1185">Reference proteome</keyword>
<accession>Q3ISN6</accession>
<feature type="binding site" evidence="9">
    <location>
        <position position="50"/>
    </location>
    <ligand>
        <name>Mn(2+)</name>
        <dbReference type="ChEBI" id="CHEBI:29035"/>
        <label>2</label>
    </ligand>
</feature>
<evidence type="ECO:0000256" key="1">
    <source>
        <dbReference type="ARBA" id="ARBA00022722"/>
    </source>
</evidence>
<name>Q3ISN6_NATPD</name>
<keyword evidence="4 9" id="KW-0227">DNA damage</keyword>
<keyword evidence="7 9" id="KW-0234">DNA repair</keyword>
<keyword evidence="8 9" id="KW-0464">Manganese</keyword>
<dbReference type="EC" id="3.1.-.-" evidence="9"/>
<comment type="cofactor">
    <cofactor evidence="9">
        <name>Mn(2+)</name>
        <dbReference type="ChEBI" id="CHEBI:29035"/>
    </cofactor>
    <text evidence="9">Binds 2 manganese ions per subunit.</text>
</comment>
<keyword evidence="2 9" id="KW-0479">Metal-binding</keyword>
<dbReference type="Pfam" id="PF00149">
    <property type="entry name" value="Metallophos"/>
    <property type="match status" value="1"/>
</dbReference>
<evidence type="ECO:0000256" key="4">
    <source>
        <dbReference type="ARBA" id="ARBA00022763"/>
    </source>
</evidence>
<reference evidence="12 13" key="1">
    <citation type="journal article" date="2005" name="Genome Res.">
        <title>Living with two extremes: conclusions from the genome sequence of Natronomonas pharaonis.</title>
        <authorList>
            <person name="Falb M."/>
            <person name="Pfeiffer F."/>
            <person name="Palm P."/>
            <person name="Rodewald K."/>
            <person name="Hickmann V."/>
            <person name="Tittor J."/>
            <person name="Oesterhelt D."/>
        </authorList>
    </citation>
    <scope>NUCLEOTIDE SEQUENCE [LARGE SCALE GENOMIC DNA]</scope>
    <source>
        <strain evidence="13">ATCC 35678 / DSM 2160 / CIP 103997 / JCM 8858 / NBRC 14720 / NCIMB 2260 / Gabara</strain>
    </source>
</reference>
<dbReference type="InterPro" id="IPR032885">
    <property type="entry name" value="Mre11_archaea-type"/>
</dbReference>
<feature type="binding site" evidence="9">
    <location>
        <position position="85"/>
    </location>
    <ligand>
        <name>Mn(2+)</name>
        <dbReference type="ChEBI" id="CHEBI:29035"/>
        <label>2</label>
    </ligand>
</feature>
<evidence type="ECO:0000256" key="8">
    <source>
        <dbReference type="ARBA" id="ARBA00023211"/>
    </source>
</evidence>
<feature type="binding site" evidence="9">
    <location>
        <position position="9"/>
    </location>
    <ligand>
        <name>Mn(2+)</name>
        <dbReference type="ChEBI" id="CHEBI:29035"/>
        <label>1</label>
    </ligand>
</feature>
<dbReference type="PANTHER" id="PTHR30337">
    <property type="entry name" value="COMPONENT OF ATP-DEPENDENT DSDNA EXONUCLEASE"/>
    <property type="match status" value="1"/>
</dbReference>
<dbReference type="PANTHER" id="PTHR30337:SF0">
    <property type="entry name" value="NUCLEASE SBCCD SUBUNIT D"/>
    <property type="match status" value="1"/>
</dbReference>
<dbReference type="eggNOG" id="arCOG00397">
    <property type="taxonomic scope" value="Archaea"/>
</dbReference>
<comment type="function">
    <text evidence="9">Part of the Rad50/Mre11 complex, which is involved in the early steps of DNA double-strand break (DSB) repair. Mre11 binds to DSB ends and has both double-stranded 3'-5' exonuclease activity and single-stranded endonuclease activity.</text>
</comment>
<keyword evidence="3 9" id="KW-0255">Endonuclease</keyword>
<comment type="subunit">
    <text evidence="9">Homodimer. Forms a heterotetramer composed of two Mre11 subunits and two Rad50 subunits.</text>
</comment>
<evidence type="ECO:0000256" key="10">
    <source>
        <dbReference type="SAM" id="MobiDB-lite"/>
    </source>
</evidence>
<dbReference type="AlphaFoldDB" id="Q3ISN6"/>
<dbReference type="InterPro" id="IPR054879">
    <property type="entry name" value="Mre11_Halo"/>
</dbReference>
<evidence type="ECO:0000256" key="3">
    <source>
        <dbReference type="ARBA" id="ARBA00022759"/>
    </source>
</evidence>